<evidence type="ECO:0000256" key="2">
    <source>
        <dbReference type="ARBA" id="ARBA00022583"/>
    </source>
</evidence>
<dbReference type="SUPFAM" id="SSF50370">
    <property type="entry name" value="Ricin B-like lectins"/>
    <property type="match status" value="1"/>
</dbReference>
<keyword evidence="8" id="KW-1015">Disulfide bond</keyword>
<evidence type="ECO:0000256" key="5">
    <source>
        <dbReference type="ARBA" id="ARBA00022737"/>
    </source>
</evidence>
<dbReference type="InterPro" id="IPR013806">
    <property type="entry name" value="Kringle-like"/>
</dbReference>
<dbReference type="InterPro" id="IPR001304">
    <property type="entry name" value="C-type_lectin-like"/>
</dbReference>
<dbReference type="PROSITE" id="PS50041">
    <property type="entry name" value="C_TYPE_LECTIN_2"/>
    <property type="match status" value="9"/>
</dbReference>
<evidence type="ECO:0000313" key="15">
    <source>
        <dbReference type="EMBL" id="DBA19768.1"/>
    </source>
</evidence>
<dbReference type="InterPro" id="IPR036943">
    <property type="entry name" value="FN_type2_sf"/>
</dbReference>
<evidence type="ECO:0000259" key="13">
    <source>
        <dbReference type="PROSITE" id="PS50041"/>
    </source>
</evidence>
<organism evidence="15 16">
    <name type="scientific">Pyxicephalus adspersus</name>
    <name type="common">African bullfrog</name>
    <dbReference type="NCBI Taxonomy" id="30357"/>
    <lineage>
        <taxon>Eukaryota</taxon>
        <taxon>Metazoa</taxon>
        <taxon>Chordata</taxon>
        <taxon>Craniata</taxon>
        <taxon>Vertebrata</taxon>
        <taxon>Euteleostomi</taxon>
        <taxon>Amphibia</taxon>
        <taxon>Batrachia</taxon>
        <taxon>Anura</taxon>
        <taxon>Neobatrachia</taxon>
        <taxon>Ranoidea</taxon>
        <taxon>Pyxicephalidae</taxon>
        <taxon>Pyxicephalinae</taxon>
        <taxon>Pyxicephalus</taxon>
    </lineage>
</organism>
<evidence type="ECO:0000256" key="1">
    <source>
        <dbReference type="ARBA" id="ARBA00004167"/>
    </source>
</evidence>
<keyword evidence="4" id="KW-0732">Signal</keyword>
<feature type="transmembrane region" description="Helical" evidence="12">
    <location>
        <begin position="1538"/>
        <end position="1562"/>
    </location>
</feature>
<dbReference type="InterPro" id="IPR050111">
    <property type="entry name" value="C-type_lectin/snaclec_domain"/>
</dbReference>
<evidence type="ECO:0000256" key="7">
    <source>
        <dbReference type="ARBA" id="ARBA00023136"/>
    </source>
</evidence>
<dbReference type="InterPro" id="IPR000772">
    <property type="entry name" value="Ricin_B_lectin"/>
</dbReference>
<evidence type="ECO:0000256" key="3">
    <source>
        <dbReference type="ARBA" id="ARBA00022692"/>
    </source>
</evidence>
<dbReference type="SMART" id="SM00034">
    <property type="entry name" value="CLECT"/>
    <property type="match status" value="8"/>
</dbReference>
<feature type="domain" description="C-type lectin" evidence="13">
    <location>
        <begin position="536"/>
        <end position="664"/>
    </location>
</feature>
<dbReference type="Proteomes" id="UP001181693">
    <property type="component" value="Unassembled WGS sequence"/>
</dbReference>
<dbReference type="CDD" id="cd00062">
    <property type="entry name" value="FN2"/>
    <property type="match status" value="1"/>
</dbReference>
<dbReference type="SUPFAM" id="SSF57440">
    <property type="entry name" value="Kringle-like"/>
    <property type="match status" value="1"/>
</dbReference>
<keyword evidence="6 12" id="KW-1133">Transmembrane helix</keyword>
<keyword evidence="10" id="KW-0325">Glycoprotein</keyword>
<dbReference type="PROSITE" id="PS00615">
    <property type="entry name" value="C_TYPE_LECTIN_1"/>
    <property type="match status" value="2"/>
</dbReference>
<dbReference type="PROSITE" id="PS51092">
    <property type="entry name" value="FN2_2"/>
    <property type="match status" value="1"/>
</dbReference>
<dbReference type="Gene3D" id="2.10.10.10">
    <property type="entry name" value="Fibronectin, type II, collagen-binding"/>
    <property type="match status" value="1"/>
</dbReference>
<accession>A0AAV2ZZP7</accession>
<dbReference type="Pfam" id="PF24562">
    <property type="entry name" value="CysR_MRC2_N"/>
    <property type="match status" value="1"/>
</dbReference>
<dbReference type="PROSITE" id="PS50231">
    <property type="entry name" value="RICIN_B_LECTIN"/>
    <property type="match status" value="1"/>
</dbReference>
<dbReference type="GO" id="GO:0016020">
    <property type="term" value="C:membrane"/>
    <property type="evidence" value="ECO:0007669"/>
    <property type="project" value="UniProtKB-SubCell"/>
</dbReference>
<evidence type="ECO:0000256" key="9">
    <source>
        <dbReference type="ARBA" id="ARBA00023170"/>
    </source>
</evidence>
<feature type="domain" description="C-type lectin" evidence="13">
    <location>
        <begin position="984"/>
        <end position="1090"/>
    </location>
</feature>
<evidence type="ECO:0000256" key="12">
    <source>
        <dbReference type="SAM" id="Phobius"/>
    </source>
</evidence>
<dbReference type="CDD" id="cd00037">
    <property type="entry name" value="CLECT"/>
    <property type="match status" value="7"/>
</dbReference>
<evidence type="ECO:0000259" key="14">
    <source>
        <dbReference type="PROSITE" id="PS51092"/>
    </source>
</evidence>
<evidence type="ECO:0000313" key="16">
    <source>
        <dbReference type="Proteomes" id="UP001181693"/>
    </source>
</evidence>
<feature type="domain" description="C-type lectin" evidence="13">
    <location>
        <begin position="1272"/>
        <end position="1374"/>
    </location>
</feature>
<comment type="subcellular location">
    <subcellularLocation>
        <location evidence="1">Membrane</location>
        <topology evidence="1">Single-pass membrane protein</topology>
    </subcellularLocation>
</comment>
<proteinExistence type="predicted"/>
<dbReference type="InterPro" id="IPR000562">
    <property type="entry name" value="FN_type2_dom"/>
</dbReference>
<dbReference type="GO" id="GO:0006897">
    <property type="term" value="P:endocytosis"/>
    <property type="evidence" value="ECO:0007669"/>
    <property type="project" value="UniProtKB-KW"/>
</dbReference>
<keyword evidence="9" id="KW-0675">Receptor</keyword>
<evidence type="ECO:0000256" key="6">
    <source>
        <dbReference type="ARBA" id="ARBA00022989"/>
    </source>
</evidence>
<dbReference type="FunFam" id="3.10.100.10:FF:000047">
    <property type="entry name" value="lymphocyte antigen 75"/>
    <property type="match status" value="1"/>
</dbReference>
<dbReference type="Gene3D" id="2.80.10.50">
    <property type="match status" value="1"/>
</dbReference>
<comment type="caution">
    <text evidence="15">The sequence shown here is derived from an EMBL/GenBank/DDBJ whole genome shotgun (WGS) entry which is preliminary data.</text>
</comment>
<dbReference type="InterPro" id="IPR016186">
    <property type="entry name" value="C-type_lectin-like/link_sf"/>
</dbReference>
<dbReference type="InterPro" id="IPR016187">
    <property type="entry name" value="CTDL_fold"/>
</dbReference>
<protein>
    <recommendedName>
        <fullName evidence="17">Lymphocyte antigen 75</fullName>
    </recommendedName>
</protein>
<dbReference type="EMBL" id="DYDO01000008">
    <property type="protein sequence ID" value="DBA19768.1"/>
    <property type="molecule type" value="Genomic_DNA"/>
</dbReference>
<dbReference type="SMART" id="SM00059">
    <property type="entry name" value="FN2"/>
    <property type="match status" value="1"/>
</dbReference>
<name>A0AAV2ZZP7_PYXAD</name>
<evidence type="ECO:0000256" key="10">
    <source>
        <dbReference type="ARBA" id="ARBA00023180"/>
    </source>
</evidence>
<dbReference type="InterPro" id="IPR018378">
    <property type="entry name" value="C-type_lectin_CS"/>
</dbReference>
<feature type="domain" description="C-type lectin" evidence="13">
    <location>
        <begin position="387"/>
        <end position="499"/>
    </location>
</feature>
<dbReference type="InterPro" id="IPR035992">
    <property type="entry name" value="Ricin_B-like_lectins"/>
</dbReference>
<feature type="domain" description="Fibronectin type-II" evidence="14">
    <location>
        <begin position="110"/>
        <end position="157"/>
    </location>
</feature>
<evidence type="ECO:0000256" key="4">
    <source>
        <dbReference type="ARBA" id="ARBA00022729"/>
    </source>
</evidence>
<reference evidence="15" key="1">
    <citation type="thesis" date="2020" institute="ProQuest LLC" country="789 East Eisenhower Parkway, Ann Arbor, MI, USA">
        <title>Comparative Genomics and Chromosome Evolution.</title>
        <authorList>
            <person name="Mudd A.B."/>
        </authorList>
    </citation>
    <scope>NUCLEOTIDE SEQUENCE</scope>
    <source>
        <strain evidence="15">1538</strain>
        <tissue evidence="15">Blood</tissue>
    </source>
</reference>
<evidence type="ECO:0000256" key="8">
    <source>
        <dbReference type="ARBA" id="ARBA00023157"/>
    </source>
</evidence>
<dbReference type="Pfam" id="PF00059">
    <property type="entry name" value="Lectin_C"/>
    <property type="match status" value="7"/>
</dbReference>
<keyword evidence="5" id="KW-0677">Repeat</keyword>
<keyword evidence="2" id="KW-0254">Endocytosis</keyword>
<keyword evidence="3 12" id="KW-0812">Transmembrane</keyword>
<comment type="caution">
    <text evidence="11">Lacks conserved residue(s) required for the propagation of feature annotation.</text>
</comment>
<evidence type="ECO:0008006" key="17">
    <source>
        <dbReference type="Google" id="ProtNLM"/>
    </source>
</evidence>
<feature type="domain" description="C-type lectin" evidence="13">
    <location>
        <begin position="171"/>
        <end position="287"/>
    </location>
</feature>
<keyword evidence="16" id="KW-1185">Reference proteome</keyword>
<dbReference type="PANTHER" id="PTHR22803">
    <property type="entry name" value="MANNOSE, PHOSPHOLIPASE, LECTIN RECEPTOR RELATED"/>
    <property type="match status" value="1"/>
</dbReference>
<sequence>MDSCSDNSDRSRWQWSSSHRLYNLESQKCLGLDLSKSQNALKLVRCDSDFMLWWRCSGGRVFGASKFGLVVKNGTVAAILQSSDEWKVNGTMENICEVPYHVVYTTGGNSYGKPCEFPFLFVGIWYNDCILDIIDNREWCSTSGNFDTDGKWGNCLKPVSNCNHTWTQSPVLQQCYQFNVQSSLRWKEAYLSCKSQGADLLSITSEEEMTFITDKEGTPDFVWIGLNRLEISSGWQWSDNSPLNFINWEEGITAFSVLDGSSCGRLNVNTKTWDTLPCDASLPYICKKSVNHSADVSSEDENIWSGFRSDSLPHLFKWSDQTETHFTYWDQNEPLPPFNVTPSCVSFSGMTGRWHVRNCTENLKSICKKPGKIQNKTLSDSGCPQDKNWRRHGQYCYLIDENEVTFNEKCNLTIGNKFEQEFLNSFMREQPNIEGKYFWTNLEDIDKSGDYYWKTSDGRKALSYSNWNLHEPAFSGGCVAMAGGESVGESVGKWEVKDCKNFKARSICKQAIGSAKEEDDIKPSSITCPDGWFIGSEMFCYKIFHKERLLRQRTWDEAEGICEEFGGHLISFSHLGEMRDFHIFLKSRLSSKEKRWIWVGLNKRNLGSWEWSDGRPVKLFFPKISSNVLDEFQEDDYFLRDCAALEDYSLHPFHCEAQLEWVCQIAKGVVPKTPQWFQPEWKRRMGPAVVIDGSEYWFVSTPRLGHKAAELYCAVNGSELAVIDSYSTMLSIQDYMKKQGEDLRPAKIQKWWVKSANVRSHHQLILHRILGRSYSDCSFVSALSYFPEYFQRVDCNEPLPFVCKNQNLSLLETEASQGNTSIGSCPTNWTTFGDKCFLKVPPRYLKFSSANEYCMKFGGLLPSILSQGDQDFITYFSSGLNQKFWIGLRLALNNQQNTWVDGSGVSFSNFNPILQARFKRFEFDPFDKDKNQQCVFLLNNPKSPFVGTWDFTACTDTQFVTLCQKNRDNNGTTEPILLPEDVTYREKVYKILQTNMTWYIALEECRKRNMELVSINDLYQLSFLTVTVRQANYPFWIGLTSRDDGIHYRWQDGSAITLNRWTEEAQEDEDCVFIDVDGTWKTKSCDDELPGAFCHIPTNLPAKPPRNDAITCPHKVQDVVWVPYRNNCYSFLVSHKRWLLNDQRYICQTLHPDAYALNIRDEEENWFIINELQSYVDLAKWVWLGIRYDGYDNSLRWHDETFVKYSNWRLGRPNITNNSFFAGLKLDGFWDVFPNPRDFELMFFQQYSILACKIEMGSKENYIEPLPTTIPFSNFTYYVLKKKLTWFQAAKECGLSGGNLASVHDNQQQLFMENVVRQDGFPLWIGLWNNDGIEWSDGTPTSYSFGDLNALLPRGKCVFFDTKGSWRSKSCTERVDGALCYKPIAEKSKSTWADSGCPRTDGSAQWVRQKNFCYAFDMKLYNYSVYTSDQASKICQTLDPTAKLLTINDGEENVFVSKYLMDDAFITHRVWLGVDSKAFDRRIWLDGSPIKYNNWYGLQRKNMGPCAVLLPETGAWNRVPCTPGMARIVCKAPLRSSWVGVAVGFAIFILLAFVIGLAVYVYKRRHPLFFSSIRYRRAEDQMESMIDY</sequence>
<keyword evidence="7 12" id="KW-0472">Membrane</keyword>
<dbReference type="Pfam" id="PF00040">
    <property type="entry name" value="fn2"/>
    <property type="match status" value="1"/>
</dbReference>
<feature type="domain" description="C-type lectin" evidence="13">
    <location>
        <begin position="296"/>
        <end position="368"/>
    </location>
</feature>
<feature type="domain" description="C-type lectin" evidence="13">
    <location>
        <begin position="1409"/>
        <end position="1521"/>
    </location>
</feature>
<gene>
    <name evidence="15" type="ORF">GDO54_015546</name>
</gene>
<feature type="domain" description="C-type lectin" evidence="13">
    <location>
        <begin position="1124"/>
        <end position="1231"/>
    </location>
</feature>
<dbReference type="SUPFAM" id="SSF56436">
    <property type="entry name" value="C-type lectin-like"/>
    <property type="match status" value="10"/>
</dbReference>
<feature type="domain" description="C-type lectin" evidence="13">
    <location>
        <begin position="832"/>
        <end position="954"/>
    </location>
</feature>
<evidence type="ECO:0000256" key="11">
    <source>
        <dbReference type="PROSITE-ProRule" id="PRU00479"/>
    </source>
</evidence>
<dbReference type="Gene3D" id="3.10.100.10">
    <property type="entry name" value="Mannose-Binding Protein A, subunit A"/>
    <property type="match status" value="10"/>
</dbReference>